<dbReference type="GO" id="GO:0019150">
    <property type="term" value="F:D-ribulokinase activity"/>
    <property type="evidence" value="ECO:0007669"/>
    <property type="project" value="TreeGrafter"/>
</dbReference>
<organism evidence="7 8">
    <name type="scientific">Symbiodinium pilosum</name>
    <name type="common">Dinoflagellate</name>
    <dbReference type="NCBI Taxonomy" id="2952"/>
    <lineage>
        <taxon>Eukaryota</taxon>
        <taxon>Sar</taxon>
        <taxon>Alveolata</taxon>
        <taxon>Dinophyceae</taxon>
        <taxon>Suessiales</taxon>
        <taxon>Symbiodiniaceae</taxon>
        <taxon>Symbiodinium</taxon>
    </lineage>
</organism>
<dbReference type="PANTHER" id="PTHR43435">
    <property type="entry name" value="RIBULOKINASE"/>
    <property type="match status" value="1"/>
</dbReference>
<dbReference type="InterPro" id="IPR016024">
    <property type="entry name" value="ARM-type_fold"/>
</dbReference>
<feature type="compositionally biased region" description="Low complexity" evidence="4">
    <location>
        <begin position="901"/>
        <end position="910"/>
    </location>
</feature>
<name>A0A812TNM3_SYMPI</name>
<dbReference type="GO" id="GO:0019321">
    <property type="term" value="P:pentose metabolic process"/>
    <property type="evidence" value="ECO:0007669"/>
    <property type="project" value="TreeGrafter"/>
</dbReference>
<keyword evidence="5" id="KW-1133">Transmembrane helix</keyword>
<feature type="transmembrane region" description="Helical" evidence="5">
    <location>
        <begin position="12"/>
        <end position="32"/>
    </location>
</feature>
<dbReference type="SUPFAM" id="SSF48371">
    <property type="entry name" value="ARM repeat"/>
    <property type="match status" value="1"/>
</dbReference>
<dbReference type="GO" id="GO:0005737">
    <property type="term" value="C:cytoplasm"/>
    <property type="evidence" value="ECO:0007669"/>
    <property type="project" value="TreeGrafter"/>
</dbReference>
<protein>
    <submittedName>
        <fullName evidence="7">Fggy protein</fullName>
    </submittedName>
</protein>
<feature type="domain" description="RING-type" evidence="6">
    <location>
        <begin position="1391"/>
        <end position="1438"/>
    </location>
</feature>
<keyword evidence="3" id="KW-0479">Metal-binding</keyword>
<feature type="region of interest" description="Disordered" evidence="4">
    <location>
        <begin position="900"/>
        <end position="1032"/>
    </location>
</feature>
<dbReference type="InterPro" id="IPR013083">
    <property type="entry name" value="Znf_RING/FYVE/PHD"/>
</dbReference>
<feature type="region of interest" description="Disordered" evidence="4">
    <location>
        <begin position="873"/>
        <end position="892"/>
    </location>
</feature>
<dbReference type="Gene3D" id="3.30.420.40">
    <property type="match status" value="2"/>
</dbReference>
<evidence type="ECO:0000256" key="1">
    <source>
        <dbReference type="ARBA" id="ARBA00022679"/>
    </source>
</evidence>
<dbReference type="InterPro" id="IPR011989">
    <property type="entry name" value="ARM-like"/>
</dbReference>
<dbReference type="Gene3D" id="3.30.40.10">
    <property type="entry name" value="Zinc/RING finger domain, C3HC4 (zinc finger)"/>
    <property type="match status" value="1"/>
</dbReference>
<dbReference type="InterPro" id="IPR018485">
    <property type="entry name" value="FGGY_C"/>
</dbReference>
<keyword evidence="3" id="KW-0863">Zinc-finger</keyword>
<dbReference type="InterPro" id="IPR001841">
    <property type="entry name" value="Znf_RING"/>
</dbReference>
<dbReference type="SMART" id="SM00184">
    <property type="entry name" value="RING"/>
    <property type="match status" value="1"/>
</dbReference>
<dbReference type="PROSITE" id="PS50089">
    <property type="entry name" value="ZF_RING_2"/>
    <property type="match status" value="1"/>
</dbReference>
<keyword evidence="1" id="KW-0808">Transferase</keyword>
<evidence type="ECO:0000313" key="7">
    <source>
        <dbReference type="EMBL" id="CAE7541281.1"/>
    </source>
</evidence>
<dbReference type="Gene3D" id="1.25.10.10">
    <property type="entry name" value="Leucine-rich Repeat Variant"/>
    <property type="match status" value="1"/>
</dbReference>
<dbReference type="SUPFAM" id="SSF53067">
    <property type="entry name" value="Actin-like ATPase domain"/>
    <property type="match status" value="2"/>
</dbReference>
<dbReference type="OrthoDB" id="410458at2759"/>
<gene>
    <name evidence="7" type="primary">fggy</name>
    <name evidence="7" type="ORF">SPIL2461_LOCUS14319</name>
</gene>
<dbReference type="InterPro" id="IPR007263">
    <property type="entry name" value="DCC1-like"/>
</dbReference>
<dbReference type="InterPro" id="IPR043129">
    <property type="entry name" value="ATPase_NBD"/>
</dbReference>
<dbReference type="Pfam" id="PF02782">
    <property type="entry name" value="FGGY_C"/>
    <property type="match status" value="1"/>
</dbReference>
<evidence type="ECO:0000313" key="8">
    <source>
        <dbReference type="Proteomes" id="UP000649617"/>
    </source>
</evidence>
<sequence length="1446" mass="155649">MAERGRVRLPIGSVVVGAITALLCGRAFVGILPSRSSLLARSAGASAESAKAAFIELFQGDDRPIVLYDGVCNMCNSAVDVALQKDPDGRRLRFSALQSEVGQQLLVFCGRRAEDLSSMMVIKPNGECLSQSDAVVFVGQQLEGSSVLQGLSKAAQALLPKPLRDGAYNVVAKNRYRVLGKRQELRLGQDGMEDRFVNRETRAEGTWVTCDGIPEFDCSFALRAIEHFGYQKFLPYGYEYYDDCASTAGVERLWAKTAVLCLRVLVGIVCAQLASKQSLNQPAVSQATEAAGDVQVAGVAFDATCSLVVTGVSYPLAVGADLTDSPDKPQPVGDRTYDVILWCDHRAVKEAEMINAANHPLLQFVGGKISPEMEMPKLAWLRKYKPKTFAEALRIGMPQDVQHVGSAVAGGLGTLAAQELGLAPGTTLGVGAIDAHAGGIGCLGASASPVPLEGRMAMIAGTSACHMASSKLAINMPGIWGPYDSAMIPGLFLNEAGQSAAGAALDFVIESHAAYPELQERAKAASCNAAEFLNGHVRSLAQLQGLEYVATLTRGLFVGPDFSGNRSPLADPNLRGSVLGLGPAGDAKRATSIDALAVLYLATIQALAYSSRAIIEAMNSARAEAGIVGISAIHVCGGLAQNSLYLQEHANVLNLPLHCTKCPSADVIRGSAMLAATAAKQFATVEDAMEAMQQLDLTVEPQLDKMLKAFHDARYHIFLLMQRHLQEFMSSRGPAPRIADNETEGDAVTLHGLEKRPASFSEKYLERSDVSSRRPDLNGPGRIVLKLESGSSNLSASFYLVGSELNVLLNMMQLGGQIAIRPQNLQRLERIISEPISDVSAKVQDEASRRKPPRMPIRRFIIATFALRDRRKKVKNDLDTRGGIGSSQVAGQARRELIMGTEPKAAPTEAAAEEPPKREPINFVPAEEKTEMPSRKVTVIDPRRKKRPIEEDSDDEEVGTPGVVRPRKSAQDSGSSWQQGVRPFDSPTHKASKDPEPVCRMPAAPPRGLARTPTVPLSPTTSRSYGVPQTSSRGNMTLVVSEDAREADKAQRELTEKRKAMEEGPTEVLAASGAPSRWLRARSKVKYMAKELYKTPAEEKQLQSFHAVLFGKDDDARVKAAESLTSLARGERMAWAISENLGPLLHCLKAKEAAPLKLAVLGTLRVLAENQQAVAVAQHAYALLPCLKDEDILVQRKVSSLYRVLAEEGQAAMIARDVASIMHCFEATQAANASLMAPLDALTAIASAGEGRAVARVVERLLGTLRDSRPKIRASTCKTLAAIARGGAKELLGHLGLIDAEIADSCISGVTLFEMLVLLSLDDPDSDVRLAAADALRCLPEAEIDGESAHEKRTRYPLLVKRLKQLAGAHEGEVQAILLAVFYLASETEACVICQEPLHLGGGPEALPCGHVFHRRCMEDWYHFTTKCGRTPSCPLCRTKMPLIVR</sequence>
<dbReference type="Proteomes" id="UP000649617">
    <property type="component" value="Unassembled WGS sequence"/>
</dbReference>
<accession>A0A812TNM3</accession>
<dbReference type="Pfam" id="PF13639">
    <property type="entry name" value="zf-RING_2"/>
    <property type="match status" value="1"/>
</dbReference>
<evidence type="ECO:0000256" key="5">
    <source>
        <dbReference type="SAM" id="Phobius"/>
    </source>
</evidence>
<evidence type="ECO:0000256" key="4">
    <source>
        <dbReference type="SAM" id="MobiDB-lite"/>
    </source>
</evidence>
<dbReference type="GO" id="GO:0008270">
    <property type="term" value="F:zinc ion binding"/>
    <property type="evidence" value="ECO:0007669"/>
    <property type="project" value="UniProtKB-KW"/>
</dbReference>
<keyword evidence="3" id="KW-0862">Zinc</keyword>
<feature type="compositionally biased region" description="Basic and acidic residues" evidence="4">
    <location>
        <begin position="987"/>
        <end position="997"/>
    </location>
</feature>
<evidence type="ECO:0000256" key="3">
    <source>
        <dbReference type="PROSITE-ProRule" id="PRU00175"/>
    </source>
</evidence>
<dbReference type="EMBL" id="CAJNIZ010032979">
    <property type="protein sequence ID" value="CAE7541281.1"/>
    <property type="molecule type" value="Genomic_DNA"/>
</dbReference>
<dbReference type="Pfam" id="PF04134">
    <property type="entry name" value="DCC1-like"/>
    <property type="match status" value="1"/>
</dbReference>
<dbReference type="PANTHER" id="PTHR43435:SF4">
    <property type="entry name" value="FGGY CARBOHYDRATE KINASE DOMAIN-CONTAINING PROTEIN"/>
    <property type="match status" value="1"/>
</dbReference>
<dbReference type="GO" id="GO:0015035">
    <property type="term" value="F:protein-disulfide reductase activity"/>
    <property type="evidence" value="ECO:0007669"/>
    <property type="project" value="InterPro"/>
</dbReference>
<keyword evidence="5" id="KW-0472">Membrane</keyword>
<evidence type="ECO:0000259" key="6">
    <source>
        <dbReference type="PROSITE" id="PS50089"/>
    </source>
</evidence>
<dbReference type="SUPFAM" id="SSF57850">
    <property type="entry name" value="RING/U-box"/>
    <property type="match status" value="1"/>
</dbReference>
<dbReference type="CDD" id="cd16448">
    <property type="entry name" value="RING-H2"/>
    <property type="match status" value="1"/>
</dbReference>
<reference evidence="7" key="1">
    <citation type="submission" date="2021-02" db="EMBL/GenBank/DDBJ databases">
        <authorList>
            <person name="Dougan E. K."/>
            <person name="Rhodes N."/>
            <person name="Thang M."/>
            <person name="Chan C."/>
        </authorList>
    </citation>
    <scope>NUCLEOTIDE SEQUENCE</scope>
</reference>
<evidence type="ECO:0000256" key="2">
    <source>
        <dbReference type="ARBA" id="ARBA00022777"/>
    </source>
</evidence>
<comment type="caution">
    <text evidence="7">The sequence shown here is derived from an EMBL/GenBank/DDBJ whole genome shotgun (WGS) entry which is preliminary data.</text>
</comment>
<feature type="compositionally biased region" description="Basic and acidic residues" evidence="4">
    <location>
        <begin position="914"/>
        <end position="934"/>
    </location>
</feature>
<proteinExistence type="predicted"/>
<keyword evidence="5" id="KW-0812">Transmembrane</keyword>
<feature type="compositionally biased region" description="Polar residues" evidence="4">
    <location>
        <begin position="1015"/>
        <end position="1032"/>
    </location>
</feature>
<keyword evidence="2" id="KW-0418">Kinase</keyword>
<keyword evidence="8" id="KW-1185">Reference proteome</keyword>